<dbReference type="PANTHER" id="PTHR43798">
    <property type="entry name" value="MONOACYLGLYCEROL LIPASE"/>
    <property type="match status" value="1"/>
</dbReference>
<dbReference type="Gene3D" id="3.40.50.1820">
    <property type="entry name" value="alpha/beta hydrolase"/>
    <property type="match status" value="1"/>
</dbReference>
<dbReference type="SUPFAM" id="SSF53474">
    <property type="entry name" value="alpha/beta-Hydrolases"/>
    <property type="match status" value="1"/>
</dbReference>
<sequence length="269" mass="30036">MELNGITLAYDVYEKQNAPVLVLIHGLASTKESYNRTIPFLTEKFHILSLDLRGHGESSQVGPYTNEQLVDDILEVLDYEGIEKATLVGGSFAGAPVQQFAAKYPDRVDKLVLLDGGFARNVEMPGADLEALQKREPFSTSTMEEMIAGVRQSYGEHVTDFVDEQTRRETVQKDDGRVYLALPHEAFVSYASEYFTFSLDELAATLKTPVLVLQAANRPEFYDTALQAYLEKFPLAQAVKIPNSPHPLMVSHPQEVADYIIRFTEGKSL</sequence>
<dbReference type="AlphaFoldDB" id="A0A316D6L4"/>
<evidence type="ECO:0000313" key="3">
    <source>
        <dbReference type="Proteomes" id="UP000245634"/>
    </source>
</evidence>
<dbReference type="PANTHER" id="PTHR43798:SF33">
    <property type="entry name" value="HYDROLASE, PUTATIVE (AFU_ORTHOLOGUE AFUA_2G14860)-RELATED"/>
    <property type="match status" value="1"/>
</dbReference>
<dbReference type="OrthoDB" id="9805423at2"/>
<keyword evidence="3" id="KW-1185">Reference proteome</keyword>
<evidence type="ECO:0000313" key="2">
    <source>
        <dbReference type="EMBL" id="PWK07418.1"/>
    </source>
</evidence>
<dbReference type="RefSeq" id="WP_109690583.1">
    <property type="nucleotide sequence ID" value="NZ_QGGL01000017.1"/>
</dbReference>
<protein>
    <submittedName>
        <fullName evidence="2">Pimeloyl-ACP methyl ester carboxylesterase</fullName>
    </submittedName>
</protein>
<dbReference type="InterPro" id="IPR050266">
    <property type="entry name" value="AB_hydrolase_sf"/>
</dbReference>
<dbReference type="PRINTS" id="PR00111">
    <property type="entry name" value="ABHYDROLASE"/>
</dbReference>
<dbReference type="InterPro" id="IPR000073">
    <property type="entry name" value="AB_hydrolase_1"/>
</dbReference>
<dbReference type="EMBL" id="QGGL01000017">
    <property type="protein sequence ID" value="PWK07418.1"/>
    <property type="molecule type" value="Genomic_DNA"/>
</dbReference>
<comment type="caution">
    <text evidence="2">The sequence shown here is derived from an EMBL/GenBank/DDBJ whole genome shotgun (WGS) entry which is preliminary data.</text>
</comment>
<reference evidence="2 3" key="1">
    <citation type="submission" date="2018-05" db="EMBL/GenBank/DDBJ databases">
        <title>Genomic Encyclopedia of Type Strains, Phase IV (KMG-IV): sequencing the most valuable type-strain genomes for metagenomic binning, comparative biology and taxonomic classification.</title>
        <authorList>
            <person name="Goeker M."/>
        </authorList>
    </citation>
    <scope>NUCLEOTIDE SEQUENCE [LARGE SCALE GENOMIC DNA]</scope>
    <source>
        <strain evidence="2 3">DSM 18773</strain>
    </source>
</reference>
<gene>
    <name evidence="2" type="ORF">C7459_11716</name>
</gene>
<dbReference type="InterPro" id="IPR029058">
    <property type="entry name" value="AB_hydrolase_fold"/>
</dbReference>
<accession>A0A316D6L4</accession>
<dbReference type="Proteomes" id="UP000245634">
    <property type="component" value="Unassembled WGS sequence"/>
</dbReference>
<dbReference type="Pfam" id="PF00561">
    <property type="entry name" value="Abhydrolase_1"/>
    <property type="match status" value="1"/>
</dbReference>
<feature type="domain" description="AB hydrolase-1" evidence="1">
    <location>
        <begin position="19"/>
        <end position="252"/>
    </location>
</feature>
<organism evidence="2 3">
    <name type="scientific">Tumebacillus permanentifrigoris</name>
    <dbReference type="NCBI Taxonomy" id="378543"/>
    <lineage>
        <taxon>Bacteria</taxon>
        <taxon>Bacillati</taxon>
        <taxon>Bacillota</taxon>
        <taxon>Bacilli</taxon>
        <taxon>Bacillales</taxon>
        <taxon>Alicyclobacillaceae</taxon>
        <taxon>Tumebacillus</taxon>
    </lineage>
</organism>
<proteinExistence type="predicted"/>
<dbReference type="GO" id="GO:0016020">
    <property type="term" value="C:membrane"/>
    <property type="evidence" value="ECO:0007669"/>
    <property type="project" value="TreeGrafter"/>
</dbReference>
<name>A0A316D6L4_9BACL</name>
<evidence type="ECO:0000259" key="1">
    <source>
        <dbReference type="Pfam" id="PF00561"/>
    </source>
</evidence>